<dbReference type="GeneID" id="94368056"/>
<sequence>MSLIKTRTTLKDFNNHFENDFINYKKKYIDCSKKQFINELENHYKHCLKNVRIINIPELGLYEVDNEANHYGVYIIPEIQDLYKNEDGTNELKRKNLEITFENILDQLKIKKSRISSDNNTSQIPVSKLKWQGTQTQFIELTKALIENGSIKGLQKDVIASLSQFLNIKIKNPDKTIQDIKNRNVGSETLFLNDLKTSLYNFISLEKEKNRR</sequence>
<evidence type="ECO:0008006" key="3">
    <source>
        <dbReference type="Google" id="ProtNLM"/>
    </source>
</evidence>
<accession>A0ABQ3BIP1</accession>
<comment type="caution">
    <text evidence="1">The sequence shown here is derived from an EMBL/GenBank/DDBJ whole genome shotgun (WGS) entry which is preliminary data.</text>
</comment>
<name>A0ABQ3BIP1_9FLAO</name>
<proteinExistence type="predicted"/>
<dbReference type="RefSeq" id="WP_027886022.1">
    <property type="nucleotide sequence ID" value="NZ_BMWY01000001.1"/>
</dbReference>
<dbReference type="Proteomes" id="UP000615593">
    <property type="component" value="Unassembled WGS sequence"/>
</dbReference>
<reference evidence="2" key="1">
    <citation type="journal article" date="2019" name="Int. J. Syst. Evol. Microbiol.">
        <title>The Global Catalogue of Microorganisms (GCM) 10K type strain sequencing project: providing services to taxonomists for standard genome sequencing and annotation.</title>
        <authorList>
            <consortium name="The Broad Institute Genomics Platform"/>
            <consortium name="The Broad Institute Genome Sequencing Center for Infectious Disease"/>
            <person name="Wu L."/>
            <person name="Ma J."/>
        </authorList>
    </citation>
    <scope>NUCLEOTIDE SEQUENCE [LARGE SCALE GENOMIC DNA]</scope>
    <source>
        <strain evidence="2">KCTC 12708</strain>
    </source>
</reference>
<protein>
    <recommendedName>
        <fullName evidence="3">RteC protein</fullName>
    </recommendedName>
</protein>
<organism evidence="1 2">
    <name type="scientific">Mesonia mobilis</name>
    <dbReference type="NCBI Taxonomy" id="369791"/>
    <lineage>
        <taxon>Bacteria</taxon>
        <taxon>Pseudomonadati</taxon>
        <taxon>Bacteroidota</taxon>
        <taxon>Flavobacteriia</taxon>
        <taxon>Flavobacteriales</taxon>
        <taxon>Flavobacteriaceae</taxon>
        <taxon>Mesonia</taxon>
    </lineage>
</organism>
<dbReference type="InterPro" id="IPR018534">
    <property type="entry name" value="Tet_reg_excision_RteC"/>
</dbReference>
<evidence type="ECO:0000313" key="1">
    <source>
        <dbReference type="EMBL" id="GGZ45940.1"/>
    </source>
</evidence>
<gene>
    <name evidence="1" type="ORF">GCM10008088_04090</name>
</gene>
<keyword evidence="2" id="KW-1185">Reference proteome</keyword>
<dbReference type="EMBL" id="BMWY01000001">
    <property type="protein sequence ID" value="GGZ45940.1"/>
    <property type="molecule type" value="Genomic_DNA"/>
</dbReference>
<evidence type="ECO:0000313" key="2">
    <source>
        <dbReference type="Proteomes" id="UP000615593"/>
    </source>
</evidence>
<dbReference type="Pfam" id="PF09357">
    <property type="entry name" value="RteC"/>
    <property type="match status" value="1"/>
</dbReference>